<keyword evidence="3" id="KW-1185">Reference proteome</keyword>
<accession>A0A3E2H9F1</accession>
<dbReference type="Proteomes" id="UP000258309">
    <property type="component" value="Unassembled WGS sequence"/>
</dbReference>
<reference evidence="2 3" key="1">
    <citation type="submission" date="2018-05" db="EMBL/GenBank/DDBJ databases">
        <title>Draft genome sequence of Scytalidium lignicola DSM 105466, a ubiquitous saprotrophic fungus.</title>
        <authorList>
            <person name="Buettner E."/>
            <person name="Gebauer A.M."/>
            <person name="Hofrichter M."/>
            <person name="Liers C."/>
            <person name="Kellner H."/>
        </authorList>
    </citation>
    <scope>NUCLEOTIDE SEQUENCE [LARGE SCALE GENOMIC DNA]</scope>
    <source>
        <strain evidence="2 3">DSM 105466</strain>
    </source>
</reference>
<gene>
    <name evidence="2" type="ORF">B7463_g6524</name>
</gene>
<comment type="caution">
    <text evidence="2">The sequence shown here is derived from an EMBL/GenBank/DDBJ whole genome shotgun (WGS) entry which is preliminary data.</text>
</comment>
<dbReference type="CDD" id="cd02440">
    <property type="entry name" value="AdoMet_MTases"/>
    <property type="match status" value="1"/>
</dbReference>
<dbReference type="OMA" id="AWEQHNL"/>
<organism evidence="2 3">
    <name type="scientific">Scytalidium lignicola</name>
    <name type="common">Hyphomycete</name>
    <dbReference type="NCBI Taxonomy" id="5539"/>
    <lineage>
        <taxon>Eukaryota</taxon>
        <taxon>Fungi</taxon>
        <taxon>Dikarya</taxon>
        <taxon>Ascomycota</taxon>
        <taxon>Pezizomycotina</taxon>
        <taxon>Leotiomycetes</taxon>
        <taxon>Leotiomycetes incertae sedis</taxon>
        <taxon>Scytalidium</taxon>
    </lineage>
</organism>
<dbReference type="InterPro" id="IPR029063">
    <property type="entry name" value="SAM-dependent_MTases_sf"/>
</dbReference>
<dbReference type="PANTHER" id="PTHR43591:SF31">
    <property type="entry name" value="LAEA-LIKE, PUTATIVE (AFU_ORTHOLOGUE AFUA_8G01930)-RELATED"/>
    <property type="match status" value="1"/>
</dbReference>
<dbReference type="PANTHER" id="PTHR43591">
    <property type="entry name" value="METHYLTRANSFERASE"/>
    <property type="match status" value="1"/>
</dbReference>
<evidence type="ECO:0000256" key="1">
    <source>
        <dbReference type="SAM" id="MobiDB-lite"/>
    </source>
</evidence>
<dbReference type="Pfam" id="PF13489">
    <property type="entry name" value="Methyltransf_23"/>
    <property type="match status" value="1"/>
</dbReference>
<dbReference type="GO" id="GO:0008168">
    <property type="term" value="F:methyltransferase activity"/>
    <property type="evidence" value="ECO:0007669"/>
    <property type="project" value="TreeGrafter"/>
</dbReference>
<dbReference type="AlphaFoldDB" id="A0A3E2H9F1"/>
<feature type="region of interest" description="Disordered" evidence="1">
    <location>
        <begin position="318"/>
        <end position="353"/>
    </location>
</feature>
<dbReference type="EMBL" id="NCSJ02000117">
    <property type="protein sequence ID" value="RFU29811.1"/>
    <property type="molecule type" value="Genomic_DNA"/>
</dbReference>
<proteinExistence type="predicted"/>
<sequence length="353" mass="39793">MAEIEPDAFEFDDDEGLAGDTGSSTASVASSILRGYEEYGRTFAALGRGDYGMPVDELELDRIDQKHRLYTILLGEKLFLAPINPNVQRVLDLGTGSGIWAIDIADEYPSAEVLGNDLAPSQPDWVPPNCRFEIDDVEELWTYRTKFDFIHARDFLFSIHDWPKLINQCYEFNTPNGYTELQCLLPVPNCDDGSAPPTSGVVTFSTKIIEASQICGWSLLEPNNYKRYMEEAGFVDVTEVRFKIPTGPWPKDLTMKLLGAFETQSLMKGASAFSLRSFAKAYGWTQEQTELFLMDLRRDVRDMRFHTYYEFIVVHGRKPDDDPHIIPEPESPPSESGSDGKRSSRSPPETVDS</sequence>
<evidence type="ECO:0000313" key="2">
    <source>
        <dbReference type="EMBL" id="RFU29811.1"/>
    </source>
</evidence>
<dbReference type="OrthoDB" id="2013972at2759"/>
<name>A0A3E2H9F1_SCYLI</name>
<dbReference type="STRING" id="5539.A0A3E2H9F1"/>
<feature type="non-terminal residue" evidence="2">
    <location>
        <position position="353"/>
    </location>
</feature>
<dbReference type="SUPFAM" id="SSF53335">
    <property type="entry name" value="S-adenosyl-L-methionine-dependent methyltransferases"/>
    <property type="match status" value="1"/>
</dbReference>
<evidence type="ECO:0000313" key="3">
    <source>
        <dbReference type="Proteomes" id="UP000258309"/>
    </source>
</evidence>
<feature type="compositionally biased region" description="Basic and acidic residues" evidence="1">
    <location>
        <begin position="318"/>
        <end position="327"/>
    </location>
</feature>
<evidence type="ECO:0008006" key="4">
    <source>
        <dbReference type="Google" id="ProtNLM"/>
    </source>
</evidence>
<dbReference type="Gene3D" id="3.40.50.150">
    <property type="entry name" value="Vaccinia Virus protein VP39"/>
    <property type="match status" value="1"/>
</dbReference>
<protein>
    <recommendedName>
        <fullName evidence="4">S-adenosyl-L-methionine-dependent methyltransferase</fullName>
    </recommendedName>
</protein>
<feature type="non-terminal residue" evidence="2">
    <location>
        <position position="1"/>
    </location>
</feature>